<dbReference type="Pfam" id="PF03073">
    <property type="entry name" value="TspO_MBR"/>
    <property type="match status" value="1"/>
</dbReference>
<dbReference type="GO" id="GO:0016020">
    <property type="term" value="C:membrane"/>
    <property type="evidence" value="ECO:0007669"/>
    <property type="project" value="UniProtKB-SubCell"/>
</dbReference>
<dbReference type="PANTHER" id="PTHR10057">
    <property type="entry name" value="PERIPHERAL-TYPE BENZODIAZEPINE RECEPTOR"/>
    <property type="match status" value="1"/>
</dbReference>
<evidence type="ECO:0000256" key="5">
    <source>
        <dbReference type="ARBA" id="ARBA00023136"/>
    </source>
</evidence>
<keyword evidence="5 6" id="KW-0472">Membrane</keyword>
<feature type="transmembrane region" description="Helical" evidence="6">
    <location>
        <begin position="49"/>
        <end position="71"/>
    </location>
</feature>
<accession>A0A369KNP2</accession>
<evidence type="ECO:0000256" key="6">
    <source>
        <dbReference type="SAM" id="Phobius"/>
    </source>
</evidence>
<gene>
    <name evidence="7" type="ORF">DCC88_09850</name>
</gene>
<dbReference type="CDD" id="cd15904">
    <property type="entry name" value="TSPO_MBR"/>
    <property type="match status" value="1"/>
</dbReference>
<comment type="subcellular location">
    <subcellularLocation>
        <location evidence="1">Membrane</location>
        <topology evidence="1">Multi-pass membrane protein</topology>
    </subcellularLocation>
</comment>
<evidence type="ECO:0000256" key="2">
    <source>
        <dbReference type="ARBA" id="ARBA00007524"/>
    </source>
</evidence>
<dbReference type="AlphaFoldDB" id="A0A369KNP2"/>
<sequence>MLKINKNYIYLTIWILSFILIGAIIGSITKSGVNIWYVTINKSPLTPPNYLFGVVWSILYTMIAISGWAIWHGKYKKIRQLKTLYIVQLIFNWAWSPIFFTYHLTGLALIWIFLIIGMVFFIILKTYKKLKLISLLFIPYFLWLSFAAYLNFYIWLYN</sequence>
<evidence type="ECO:0000256" key="3">
    <source>
        <dbReference type="ARBA" id="ARBA00022692"/>
    </source>
</evidence>
<evidence type="ECO:0000313" key="8">
    <source>
        <dbReference type="Proteomes" id="UP000253934"/>
    </source>
</evidence>
<protein>
    <submittedName>
        <fullName evidence="7">Tryptophan-rich sensory protein</fullName>
    </submittedName>
</protein>
<dbReference type="InterPro" id="IPR004307">
    <property type="entry name" value="TspO_MBR"/>
</dbReference>
<comment type="similarity">
    <text evidence="2">Belongs to the TspO/BZRP family.</text>
</comment>
<evidence type="ECO:0000313" key="7">
    <source>
        <dbReference type="EMBL" id="RDB35468.1"/>
    </source>
</evidence>
<feature type="transmembrane region" description="Helical" evidence="6">
    <location>
        <begin position="7"/>
        <end position="29"/>
    </location>
</feature>
<evidence type="ECO:0000256" key="1">
    <source>
        <dbReference type="ARBA" id="ARBA00004141"/>
    </source>
</evidence>
<dbReference type="PIRSF" id="PIRSF005859">
    <property type="entry name" value="PBR"/>
    <property type="match status" value="1"/>
</dbReference>
<proteinExistence type="inferred from homology"/>
<organism evidence="7 8">
    <name type="scientific">Spirobacillus cienkowskii</name>
    <dbReference type="NCBI Taxonomy" id="495820"/>
    <lineage>
        <taxon>Bacteria</taxon>
        <taxon>Pseudomonadati</taxon>
        <taxon>Bdellovibrionota</taxon>
        <taxon>Oligoflexia</taxon>
        <taxon>Silvanigrellales</taxon>
        <taxon>Spirobacillus</taxon>
    </lineage>
</organism>
<dbReference type="Proteomes" id="UP000253934">
    <property type="component" value="Unassembled WGS sequence"/>
</dbReference>
<dbReference type="EMBL" id="QOVW01000084">
    <property type="protein sequence ID" value="RDB35468.1"/>
    <property type="molecule type" value="Genomic_DNA"/>
</dbReference>
<keyword evidence="3 6" id="KW-0812">Transmembrane</keyword>
<dbReference type="PANTHER" id="PTHR10057:SF0">
    <property type="entry name" value="TRANSLOCATOR PROTEIN"/>
    <property type="match status" value="1"/>
</dbReference>
<dbReference type="GO" id="GO:0033013">
    <property type="term" value="P:tetrapyrrole metabolic process"/>
    <property type="evidence" value="ECO:0007669"/>
    <property type="project" value="UniProtKB-ARBA"/>
</dbReference>
<feature type="transmembrane region" description="Helical" evidence="6">
    <location>
        <begin position="106"/>
        <end position="124"/>
    </location>
</feature>
<keyword evidence="4 6" id="KW-1133">Transmembrane helix</keyword>
<dbReference type="InterPro" id="IPR038330">
    <property type="entry name" value="TspO/MBR-related_sf"/>
</dbReference>
<name>A0A369KNP2_9BACT</name>
<keyword evidence="8" id="KW-1185">Reference proteome</keyword>
<dbReference type="Gene3D" id="1.20.1260.100">
    <property type="entry name" value="TspO/MBR protein"/>
    <property type="match status" value="1"/>
</dbReference>
<dbReference type="FunFam" id="1.20.1260.100:FF:000001">
    <property type="entry name" value="translocator protein 2"/>
    <property type="match status" value="1"/>
</dbReference>
<reference evidence="7" key="1">
    <citation type="submission" date="2018-04" db="EMBL/GenBank/DDBJ databases">
        <title>Draft genome sequence of the Candidatus Spirobacillus cienkowskii, a pathogen of freshwater Daphnia species, reconstructed from hemolymph metagenomic reads.</title>
        <authorList>
            <person name="Bresciani L."/>
            <person name="Lemos L.N."/>
            <person name="Wale N."/>
            <person name="Lin J.Y."/>
            <person name="Fernandes G.R."/>
            <person name="Duffy M.A."/>
            <person name="Rodrigues J.M."/>
        </authorList>
    </citation>
    <scope>NUCLEOTIDE SEQUENCE [LARGE SCALE GENOMIC DNA]</scope>
    <source>
        <strain evidence="7">Binning01</strain>
    </source>
</reference>
<evidence type="ECO:0000256" key="4">
    <source>
        <dbReference type="ARBA" id="ARBA00022989"/>
    </source>
</evidence>
<feature type="transmembrane region" description="Helical" evidence="6">
    <location>
        <begin position="83"/>
        <end position="100"/>
    </location>
</feature>
<feature type="transmembrane region" description="Helical" evidence="6">
    <location>
        <begin position="136"/>
        <end position="156"/>
    </location>
</feature>
<comment type="caution">
    <text evidence="7">The sequence shown here is derived from an EMBL/GenBank/DDBJ whole genome shotgun (WGS) entry which is preliminary data.</text>
</comment>